<keyword evidence="1" id="KW-0472">Membrane</keyword>
<name>Q0BDL8_BURCM</name>
<keyword evidence="1" id="KW-1133">Transmembrane helix</keyword>
<gene>
    <name evidence="2" type="ordered locus">Bamb_2199</name>
</gene>
<proteinExistence type="predicted"/>
<protein>
    <recommendedName>
        <fullName evidence="4">Amino acid permease-associated region</fullName>
    </recommendedName>
</protein>
<reference evidence="2" key="1">
    <citation type="submission" date="2009-01" db="EMBL/GenBank/DDBJ databases">
        <title>Complete sequence of Chromosome 1 of Burkholderia cepacia AMMD.</title>
        <authorList>
            <consortium name="US DOE Joint Genome Institute"/>
            <person name="Copeland A."/>
            <person name="Lucas S."/>
            <person name="Lapidus A."/>
            <person name="Barry K."/>
            <person name="Detter J.C."/>
            <person name="Glavina del Rio T."/>
            <person name="Hammon N."/>
            <person name="Israni S."/>
            <person name="Pitluck S."/>
            <person name="Bruce D."/>
            <person name="Chain P."/>
            <person name="Malfatti S."/>
            <person name="Shin M."/>
            <person name="Vergez L."/>
            <person name="Schmutz J."/>
            <person name="Larimer F."/>
            <person name="Land M."/>
            <person name="Hauser L."/>
            <person name="Kyrpides N."/>
            <person name="Kim E."/>
            <person name="Parke J."/>
            <person name="Coenye T."/>
            <person name="Konstantinidis K."/>
            <person name="Ramette A."/>
            <person name="Tiedje J."/>
            <person name="Richardson P."/>
        </authorList>
    </citation>
    <scope>NUCLEOTIDE SEQUENCE [LARGE SCALE GENOMIC DNA]</scope>
    <source>
        <strain evidence="2">AMMD</strain>
    </source>
</reference>
<sequence>MRGFPLLTLLGAALMLAVMVTNYFTAEFHMTVIFGIPFLIALSVVYAVWYRRAQPVLQPDAK</sequence>
<feature type="transmembrane region" description="Helical" evidence="1">
    <location>
        <begin position="32"/>
        <end position="50"/>
    </location>
</feature>
<dbReference type="eggNOG" id="COG1113">
    <property type="taxonomic scope" value="Bacteria"/>
</dbReference>
<dbReference type="AlphaFoldDB" id="Q0BDL8"/>
<keyword evidence="3" id="KW-1185">Reference proteome</keyword>
<evidence type="ECO:0000313" key="2">
    <source>
        <dbReference type="EMBL" id="ABI87755.1"/>
    </source>
</evidence>
<evidence type="ECO:0000256" key="1">
    <source>
        <dbReference type="SAM" id="Phobius"/>
    </source>
</evidence>
<organism evidence="2 3">
    <name type="scientific">Burkholderia ambifaria (strain ATCC BAA-244 / DSM 16087 / CCUG 44356 / LMG 19182 / AMMD)</name>
    <name type="common">Burkholderia cepacia (strain AMMD)</name>
    <dbReference type="NCBI Taxonomy" id="339670"/>
    <lineage>
        <taxon>Bacteria</taxon>
        <taxon>Pseudomonadati</taxon>
        <taxon>Pseudomonadota</taxon>
        <taxon>Betaproteobacteria</taxon>
        <taxon>Burkholderiales</taxon>
        <taxon>Burkholderiaceae</taxon>
        <taxon>Burkholderia</taxon>
        <taxon>Burkholderia cepacia complex</taxon>
    </lineage>
</organism>
<evidence type="ECO:0008006" key="4">
    <source>
        <dbReference type="Google" id="ProtNLM"/>
    </source>
</evidence>
<dbReference type="KEGG" id="bam:Bamb_2199"/>
<keyword evidence="1" id="KW-0812">Transmembrane</keyword>
<evidence type="ECO:0000313" key="3">
    <source>
        <dbReference type="Proteomes" id="UP000000662"/>
    </source>
</evidence>
<accession>Q0BDL8</accession>
<dbReference type="Proteomes" id="UP000000662">
    <property type="component" value="Chromosome 1"/>
</dbReference>
<dbReference type="EMBL" id="CP000440">
    <property type="protein sequence ID" value="ABI87755.1"/>
    <property type="molecule type" value="Genomic_DNA"/>
</dbReference>